<dbReference type="GO" id="GO:0016405">
    <property type="term" value="F:CoA-ligase activity"/>
    <property type="evidence" value="ECO:0007669"/>
    <property type="project" value="TreeGrafter"/>
</dbReference>
<evidence type="ECO:0000259" key="6">
    <source>
        <dbReference type="Pfam" id="PF13193"/>
    </source>
</evidence>
<organism evidence="7">
    <name type="scientific">Papilio xuthus</name>
    <name type="common">Asian swallowtail butterfly</name>
    <dbReference type="NCBI Taxonomy" id="66420"/>
    <lineage>
        <taxon>Eukaryota</taxon>
        <taxon>Metazoa</taxon>
        <taxon>Ecdysozoa</taxon>
        <taxon>Arthropoda</taxon>
        <taxon>Hexapoda</taxon>
        <taxon>Insecta</taxon>
        <taxon>Pterygota</taxon>
        <taxon>Neoptera</taxon>
        <taxon>Endopterygota</taxon>
        <taxon>Lepidoptera</taxon>
        <taxon>Glossata</taxon>
        <taxon>Ditrysia</taxon>
        <taxon>Papilionoidea</taxon>
        <taxon>Papilionidae</taxon>
        <taxon>Papilioninae</taxon>
        <taxon>Papilio</taxon>
    </lineage>
</organism>
<dbReference type="InterPro" id="IPR045851">
    <property type="entry name" value="AMP-bd_C_sf"/>
</dbReference>
<keyword evidence="3" id="KW-0436">Ligase</keyword>
<dbReference type="GO" id="GO:0005777">
    <property type="term" value="C:peroxisome"/>
    <property type="evidence" value="ECO:0007669"/>
    <property type="project" value="UniProtKB-SubCell"/>
</dbReference>
<sequence>MSVPKRMNDSVHWFMNDLSSRIIAQTGIPNDRFHLGKLIFQSLKDDPEFLLQIDGSTGESETNGSVLKRSIQCAIALTNLGLKREDIIVIMAPNHIHLTIPFYASLYIGVGTSAVDRTLGPSMYPFLLSFLFELKECFEVSRPKVIFCQNEKVTDVQLALDKLDHNAHIITFDNGDYLLNYEEFLRKYGDDTSVDHFRPSDFDPEKTTALLIATSGTTGLPKSATVTHKNIAITNPYLWIKESQFPSPTRMVLICSPMQWMTAIINFVLSPIIRYTRLQSTESITPEHAAYIIDKYKPTFTIMSPTLMTTLLKNGLAKNCDMSCFELIYLAGSAVSRELLEDVKQVMPHTEVRNIFGMTELSSIAFMQDNGPIESCGKPLGCFQYRLVSLETKKDIIEPNISGELWVNGPGIFKEYYNNPQATLETFAEDRWFKTGDMFYRDEHYNYYYVERIKLLLKYRNHQISPLELETVIRQHPAVQDVAVAGIPDAECGDLPVACVVIRTGHTVTAQEIKDLVKDNLTDTKQLRGGVIFLNEIPMTANTKIHRRKLKELVLTMDKE</sequence>
<dbReference type="Pfam" id="PF00501">
    <property type="entry name" value="AMP-binding"/>
    <property type="match status" value="1"/>
</dbReference>
<feature type="domain" description="AMP-dependent synthetase/ligase" evidence="5">
    <location>
        <begin position="57"/>
        <end position="417"/>
    </location>
</feature>
<protein>
    <submittedName>
        <fullName evidence="7">Luciferin 4-monooxygenase-like isoform X1</fullName>
    </submittedName>
</protein>
<gene>
    <name evidence="7" type="primary">LOC106117597</name>
</gene>
<dbReference type="PANTHER" id="PTHR24096:SF149">
    <property type="entry name" value="AMP-BINDING DOMAIN-CONTAINING PROTEIN-RELATED"/>
    <property type="match status" value="1"/>
</dbReference>
<evidence type="ECO:0000313" key="7">
    <source>
        <dbReference type="RefSeq" id="XP_013167423.1"/>
    </source>
</evidence>
<dbReference type="Pfam" id="PF13193">
    <property type="entry name" value="AMP-binding_C"/>
    <property type="match status" value="1"/>
</dbReference>
<accession>A0AAJ6Z8W0</accession>
<dbReference type="KEGG" id="pxu:106117597"/>
<dbReference type="Gene3D" id="3.30.300.30">
    <property type="match status" value="1"/>
</dbReference>
<comment type="similarity">
    <text evidence="2">Belongs to the ATP-dependent AMP-binding enzyme family.</text>
</comment>
<comment type="subcellular location">
    <subcellularLocation>
        <location evidence="1">Peroxisome</location>
    </subcellularLocation>
</comment>
<evidence type="ECO:0000259" key="5">
    <source>
        <dbReference type="Pfam" id="PF00501"/>
    </source>
</evidence>
<dbReference type="Gene3D" id="3.40.50.12780">
    <property type="entry name" value="N-terminal domain of ligase-like"/>
    <property type="match status" value="1"/>
</dbReference>
<feature type="domain" description="AMP-binding enzyme C-terminal" evidence="6">
    <location>
        <begin position="468"/>
        <end position="544"/>
    </location>
</feature>
<evidence type="ECO:0000256" key="2">
    <source>
        <dbReference type="ARBA" id="ARBA00006432"/>
    </source>
</evidence>
<dbReference type="InterPro" id="IPR000873">
    <property type="entry name" value="AMP-dep_synth/lig_dom"/>
</dbReference>
<dbReference type="FunFam" id="3.30.300.30:FF:000007">
    <property type="entry name" value="4-coumarate--CoA ligase 2"/>
    <property type="match status" value="1"/>
</dbReference>
<dbReference type="Proteomes" id="UP000694872">
    <property type="component" value="Unplaced"/>
</dbReference>
<dbReference type="AlphaFoldDB" id="A0AAJ6Z8W0"/>
<dbReference type="InterPro" id="IPR042099">
    <property type="entry name" value="ANL_N_sf"/>
</dbReference>
<dbReference type="InterPro" id="IPR020845">
    <property type="entry name" value="AMP-binding_CS"/>
</dbReference>
<name>A0AAJ6Z8W0_PAPXU</name>
<dbReference type="GeneID" id="106117597"/>
<proteinExistence type="inferred from homology"/>
<keyword evidence="4" id="KW-0576">Peroxisome</keyword>
<reference evidence="7" key="1">
    <citation type="submission" date="2025-08" db="UniProtKB">
        <authorList>
            <consortium name="RefSeq"/>
        </authorList>
    </citation>
    <scope>IDENTIFICATION</scope>
</reference>
<dbReference type="PANTHER" id="PTHR24096">
    <property type="entry name" value="LONG-CHAIN-FATTY-ACID--COA LIGASE"/>
    <property type="match status" value="1"/>
</dbReference>
<dbReference type="InterPro" id="IPR025110">
    <property type="entry name" value="AMP-bd_C"/>
</dbReference>
<dbReference type="SUPFAM" id="SSF56801">
    <property type="entry name" value="Acetyl-CoA synthetase-like"/>
    <property type="match status" value="1"/>
</dbReference>
<dbReference type="PROSITE" id="PS00455">
    <property type="entry name" value="AMP_BINDING"/>
    <property type="match status" value="1"/>
</dbReference>
<evidence type="ECO:0000256" key="4">
    <source>
        <dbReference type="ARBA" id="ARBA00023140"/>
    </source>
</evidence>
<evidence type="ECO:0000256" key="1">
    <source>
        <dbReference type="ARBA" id="ARBA00004275"/>
    </source>
</evidence>
<evidence type="ECO:0000256" key="3">
    <source>
        <dbReference type="ARBA" id="ARBA00022598"/>
    </source>
</evidence>
<dbReference type="RefSeq" id="XP_013167423.1">
    <property type="nucleotide sequence ID" value="XM_013311969.1"/>
</dbReference>